<dbReference type="EMBL" id="DRCV01000278">
    <property type="protein sequence ID" value="HDK38591.1"/>
    <property type="molecule type" value="Genomic_DNA"/>
</dbReference>
<reference evidence="1" key="1">
    <citation type="journal article" date="2020" name="mSystems">
        <title>Genome- and Community-Level Interaction Insights into Carbon Utilization and Element Cycling Functions of Hydrothermarchaeota in Hydrothermal Sediment.</title>
        <authorList>
            <person name="Zhou Z."/>
            <person name="Liu Y."/>
            <person name="Xu W."/>
            <person name="Pan J."/>
            <person name="Luo Z.H."/>
            <person name="Li M."/>
        </authorList>
    </citation>
    <scope>NUCLEOTIDE SEQUENCE [LARGE SCALE GENOMIC DNA]</scope>
    <source>
        <strain evidence="1">HyVt-26</strain>
    </source>
</reference>
<sequence length="67" mass="7509">MSAPGYCHRWRNFLIISDDAWRCRQQAMSILENKAALWVSSQAPDGVDVLAAEKVRGLLGLDVEHLV</sequence>
<protein>
    <submittedName>
        <fullName evidence="1">Uncharacterized protein</fullName>
    </submittedName>
</protein>
<dbReference type="Gene3D" id="3.40.50.11040">
    <property type="match status" value="1"/>
</dbReference>
<dbReference type="Proteomes" id="UP000885822">
    <property type="component" value="Unassembled WGS sequence"/>
</dbReference>
<gene>
    <name evidence="1" type="ORF">ENG92_06210</name>
</gene>
<accession>A0A831NYS8</accession>
<comment type="caution">
    <text evidence="1">The sequence shown here is derived from an EMBL/GenBank/DDBJ whole genome shotgun (WGS) entry which is preliminary data.</text>
</comment>
<organism evidence="1">
    <name type="scientific">Thiolapillus brandeum</name>
    <dbReference type="NCBI Taxonomy" id="1076588"/>
    <lineage>
        <taxon>Bacteria</taxon>
        <taxon>Pseudomonadati</taxon>
        <taxon>Pseudomonadota</taxon>
        <taxon>Gammaproteobacteria</taxon>
        <taxon>Chromatiales</taxon>
        <taxon>Sedimenticolaceae</taxon>
        <taxon>Thiolapillus</taxon>
    </lineage>
</organism>
<name>A0A831NYS8_9GAMM</name>
<feature type="non-terminal residue" evidence="1">
    <location>
        <position position="67"/>
    </location>
</feature>
<proteinExistence type="predicted"/>
<dbReference type="AlphaFoldDB" id="A0A831NYS8"/>
<evidence type="ECO:0000313" key="1">
    <source>
        <dbReference type="EMBL" id="HDK38591.1"/>
    </source>
</evidence>